<gene>
    <name evidence="1" type="ORF">GCM10017790_04620</name>
</gene>
<evidence type="ECO:0008006" key="3">
    <source>
        <dbReference type="Google" id="ProtNLM"/>
    </source>
</evidence>
<evidence type="ECO:0000313" key="2">
    <source>
        <dbReference type="Proteomes" id="UP000635387"/>
    </source>
</evidence>
<reference evidence="2" key="1">
    <citation type="journal article" date="2019" name="Int. J. Syst. Evol. Microbiol.">
        <title>The Global Catalogue of Microorganisms (GCM) 10K type strain sequencing project: providing services to taxonomists for standard genome sequencing and annotation.</title>
        <authorList>
            <consortium name="The Broad Institute Genomics Platform"/>
            <consortium name="The Broad Institute Genome Sequencing Center for Infectious Disease"/>
            <person name="Wu L."/>
            <person name="Ma J."/>
        </authorList>
    </citation>
    <scope>NUCLEOTIDE SEQUENCE [LARGE SCALE GENOMIC DNA]</scope>
    <source>
        <strain evidence="2">CGMCC 4.7683</strain>
    </source>
</reference>
<dbReference type="RefSeq" id="WP_229907553.1">
    <property type="nucleotide sequence ID" value="NZ_BNAY01000001.1"/>
</dbReference>
<protein>
    <recommendedName>
        <fullName evidence="3">Secreted protein</fullName>
    </recommendedName>
</protein>
<sequence length="104" mass="10824">MVALLLLIVAGTQAYGCLDGHHGEAAPVAVASHDSSCPPSEGHLHSRPLAAVAVRSDDSPSLPDSPPPLIPGRVFRFVAGESPRSVALDRSGPRILAELCVRRT</sequence>
<keyword evidence="2" id="KW-1185">Reference proteome</keyword>
<comment type="caution">
    <text evidence="1">The sequence shown here is derived from an EMBL/GenBank/DDBJ whole genome shotgun (WGS) entry which is preliminary data.</text>
</comment>
<dbReference type="Proteomes" id="UP000635387">
    <property type="component" value="Unassembled WGS sequence"/>
</dbReference>
<accession>A0ABQ3L4C6</accession>
<dbReference type="EMBL" id="BNAY01000001">
    <property type="protein sequence ID" value="GHH03049.1"/>
    <property type="molecule type" value="Genomic_DNA"/>
</dbReference>
<organism evidence="1 2">
    <name type="scientific">Amycolatopsis oliviviridis</name>
    <dbReference type="NCBI Taxonomy" id="1471590"/>
    <lineage>
        <taxon>Bacteria</taxon>
        <taxon>Bacillati</taxon>
        <taxon>Actinomycetota</taxon>
        <taxon>Actinomycetes</taxon>
        <taxon>Pseudonocardiales</taxon>
        <taxon>Pseudonocardiaceae</taxon>
        <taxon>Amycolatopsis</taxon>
    </lineage>
</organism>
<proteinExistence type="predicted"/>
<name>A0ABQ3L4C6_9PSEU</name>
<evidence type="ECO:0000313" key="1">
    <source>
        <dbReference type="EMBL" id="GHH03049.1"/>
    </source>
</evidence>